<protein>
    <submittedName>
        <fullName evidence="2">Uncharacterized protein</fullName>
    </submittedName>
</protein>
<organism evidence="2 3">
    <name type="scientific">Mizuhopecten yessoensis</name>
    <name type="common">Japanese scallop</name>
    <name type="synonym">Patinopecten yessoensis</name>
    <dbReference type="NCBI Taxonomy" id="6573"/>
    <lineage>
        <taxon>Eukaryota</taxon>
        <taxon>Metazoa</taxon>
        <taxon>Spiralia</taxon>
        <taxon>Lophotrochozoa</taxon>
        <taxon>Mollusca</taxon>
        <taxon>Bivalvia</taxon>
        <taxon>Autobranchia</taxon>
        <taxon>Pteriomorphia</taxon>
        <taxon>Pectinida</taxon>
        <taxon>Pectinoidea</taxon>
        <taxon>Pectinidae</taxon>
        <taxon>Mizuhopecten</taxon>
    </lineage>
</organism>
<dbReference type="Proteomes" id="UP000242188">
    <property type="component" value="Unassembled WGS sequence"/>
</dbReference>
<name>A0A210PEI3_MIZYE</name>
<dbReference type="EMBL" id="NEDP02076747">
    <property type="protein sequence ID" value="OWF34902.1"/>
    <property type="molecule type" value="Genomic_DNA"/>
</dbReference>
<dbReference type="OrthoDB" id="10398149at2759"/>
<proteinExistence type="predicted"/>
<keyword evidence="1" id="KW-0732">Signal</keyword>
<gene>
    <name evidence="2" type="ORF">KP79_PYT08692</name>
</gene>
<keyword evidence="3" id="KW-1185">Reference proteome</keyword>
<dbReference type="AlphaFoldDB" id="A0A210PEI3"/>
<reference evidence="2 3" key="1">
    <citation type="journal article" date="2017" name="Nat. Ecol. Evol.">
        <title>Scallop genome provides insights into evolution of bilaterian karyotype and development.</title>
        <authorList>
            <person name="Wang S."/>
            <person name="Zhang J."/>
            <person name="Jiao W."/>
            <person name="Li J."/>
            <person name="Xun X."/>
            <person name="Sun Y."/>
            <person name="Guo X."/>
            <person name="Huan P."/>
            <person name="Dong B."/>
            <person name="Zhang L."/>
            <person name="Hu X."/>
            <person name="Sun X."/>
            <person name="Wang J."/>
            <person name="Zhao C."/>
            <person name="Wang Y."/>
            <person name="Wang D."/>
            <person name="Huang X."/>
            <person name="Wang R."/>
            <person name="Lv J."/>
            <person name="Li Y."/>
            <person name="Zhang Z."/>
            <person name="Liu B."/>
            <person name="Lu W."/>
            <person name="Hui Y."/>
            <person name="Liang J."/>
            <person name="Zhou Z."/>
            <person name="Hou R."/>
            <person name="Li X."/>
            <person name="Liu Y."/>
            <person name="Li H."/>
            <person name="Ning X."/>
            <person name="Lin Y."/>
            <person name="Zhao L."/>
            <person name="Xing Q."/>
            <person name="Dou J."/>
            <person name="Li Y."/>
            <person name="Mao J."/>
            <person name="Guo H."/>
            <person name="Dou H."/>
            <person name="Li T."/>
            <person name="Mu C."/>
            <person name="Jiang W."/>
            <person name="Fu Q."/>
            <person name="Fu X."/>
            <person name="Miao Y."/>
            <person name="Liu J."/>
            <person name="Yu Q."/>
            <person name="Li R."/>
            <person name="Liao H."/>
            <person name="Li X."/>
            <person name="Kong Y."/>
            <person name="Jiang Z."/>
            <person name="Chourrout D."/>
            <person name="Li R."/>
            <person name="Bao Z."/>
        </authorList>
    </citation>
    <scope>NUCLEOTIDE SEQUENCE [LARGE SCALE GENOMIC DNA]</scope>
    <source>
        <strain evidence="2 3">PY_sf001</strain>
    </source>
</reference>
<evidence type="ECO:0000313" key="3">
    <source>
        <dbReference type="Proteomes" id="UP000242188"/>
    </source>
</evidence>
<feature type="chain" id="PRO_5012758410" evidence="1">
    <location>
        <begin position="30"/>
        <end position="194"/>
    </location>
</feature>
<accession>A0A210PEI3</accession>
<feature type="signal peptide" evidence="1">
    <location>
        <begin position="1"/>
        <end position="29"/>
    </location>
</feature>
<sequence>MILYTSITGHLVVSVFIAILTQKARQVQGLRCMDCTNVELDASAEGYLVNPILTFIPGIRNKHCVEPTDEHDIDLITCPPNPDSGDLVYRCGAYNGKINIAMFSGISNSSLRVIDRQCVLIYQGLRYGCHPQTFVEDYASDLQKILKSLENLGAVDFQGNICLSEDIDSTSSSSRVVFSLMLLMCSYFLCLLLS</sequence>
<comment type="caution">
    <text evidence="2">The sequence shown here is derived from an EMBL/GenBank/DDBJ whole genome shotgun (WGS) entry which is preliminary data.</text>
</comment>
<evidence type="ECO:0000256" key="1">
    <source>
        <dbReference type="SAM" id="SignalP"/>
    </source>
</evidence>
<evidence type="ECO:0000313" key="2">
    <source>
        <dbReference type="EMBL" id="OWF34902.1"/>
    </source>
</evidence>